<dbReference type="InterPro" id="IPR036388">
    <property type="entry name" value="WH-like_DNA-bd_sf"/>
</dbReference>
<gene>
    <name evidence="2" type="ORF">MGMO_47c00040</name>
</gene>
<dbReference type="PATRIC" id="fig|1116472.3.peg.1418"/>
<dbReference type="STRING" id="1116472.MGMO_47c00040"/>
<keyword evidence="3" id="KW-1185">Reference proteome</keyword>
<dbReference type="Proteomes" id="UP000017842">
    <property type="component" value="Unassembled WGS sequence"/>
</dbReference>
<dbReference type="OrthoDB" id="5574224at2"/>
<accession>V5C2Q2</accession>
<evidence type="ECO:0000313" key="3">
    <source>
        <dbReference type="Proteomes" id="UP000017842"/>
    </source>
</evidence>
<dbReference type="AlphaFoldDB" id="V5C2Q2"/>
<reference evidence="2 3" key="1">
    <citation type="journal article" date="2013" name="Genome Announc.">
        <title>Draft Genome Sequence of the Methanotrophic Gammaproteobacterium Methyloglobulus morosus DSM 22980 Strain KoM1.</title>
        <authorList>
            <person name="Poehlein A."/>
            <person name="Deutzmann J.S."/>
            <person name="Daniel R."/>
            <person name="Simeonova D.D."/>
        </authorList>
    </citation>
    <scope>NUCLEOTIDE SEQUENCE [LARGE SCALE GENOMIC DNA]</scope>
    <source>
        <strain evidence="2 3">KoM1</strain>
    </source>
</reference>
<feature type="compositionally biased region" description="Basic and acidic residues" evidence="1">
    <location>
        <begin position="1"/>
        <end position="11"/>
    </location>
</feature>
<name>V5C2Q2_9GAMM</name>
<dbReference type="InterPro" id="IPR019707">
    <property type="entry name" value="DUF2582"/>
</dbReference>
<feature type="region of interest" description="Disordered" evidence="1">
    <location>
        <begin position="1"/>
        <end position="80"/>
    </location>
</feature>
<dbReference type="Pfam" id="PF10771">
    <property type="entry name" value="DUF2582"/>
    <property type="match status" value="1"/>
</dbReference>
<evidence type="ECO:0000256" key="1">
    <source>
        <dbReference type="SAM" id="MobiDB-lite"/>
    </source>
</evidence>
<evidence type="ECO:0008006" key="4">
    <source>
        <dbReference type="Google" id="ProtNLM"/>
    </source>
</evidence>
<evidence type="ECO:0000313" key="2">
    <source>
        <dbReference type="EMBL" id="ESS72737.1"/>
    </source>
</evidence>
<dbReference type="eggNOG" id="ENOG5031M1X">
    <property type="taxonomic scope" value="Bacteria"/>
</dbReference>
<sequence>MKKLTTPKEQHVIAVVPEAKIRKGSPAPKAPNKPKAVTPKPEPKATPEKPVVAVTAEAKPIKPSQTPKTPKKSRATAPNRVAEIPEITLSERVGLTAGSIWHYLSEKGASPVAQLVRELPEEEKIIQRSIGWLAQEGKITLDKIGSVETMALKG</sequence>
<protein>
    <recommendedName>
        <fullName evidence="4">Winged helix-turn-helix domain-containing protein</fullName>
    </recommendedName>
</protein>
<proteinExistence type="predicted"/>
<dbReference type="RefSeq" id="WP_023494236.1">
    <property type="nucleotide sequence ID" value="NZ_AYLO01000046.1"/>
</dbReference>
<organism evidence="2 3">
    <name type="scientific">Methyloglobulus morosus KoM1</name>
    <dbReference type="NCBI Taxonomy" id="1116472"/>
    <lineage>
        <taxon>Bacteria</taxon>
        <taxon>Pseudomonadati</taxon>
        <taxon>Pseudomonadota</taxon>
        <taxon>Gammaproteobacteria</taxon>
        <taxon>Methylococcales</taxon>
        <taxon>Methylococcaceae</taxon>
        <taxon>Methyloglobulus</taxon>
    </lineage>
</organism>
<dbReference type="EMBL" id="AYLO01000046">
    <property type="protein sequence ID" value="ESS72737.1"/>
    <property type="molecule type" value="Genomic_DNA"/>
</dbReference>
<comment type="caution">
    <text evidence="2">The sequence shown here is derived from an EMBL/GenBank/DDBJ whole genome shotgun (WGS) entry which is preliminary data.</text>
</comment>
<dbReference type="Gene3D" id="1.10.10.10">
    <property type="entry name" value="Winged helix-like DNA-binding domain superfamily/Winged helix DNA-binding domain"/>
    <property type="match status" value="1"/>
</dbReference>